<feature type="domain" description="EGF-like" evidence="2 3">
    <location>
        <begin position="293"/>
        <end position="304"/>
    </location>
</feature>
<dbReference type="PRINTS" id="PR00011">
    <property type="entry name" value="EGFLAMININ"/>
</dbReference>
<evidence type="ECO:0000256" key="1">
    <source>
        <dbReference type="ARBA" id="ARBA00023157"/>
    </source>
</evidence>
<evidence type="ECO:0000313" key="4">
    <source>
        <dbReference type="EMBL" id="CAK9106315.1"/>
    </source>
</evidence>
<dbReference type="PANTHER" id="PTHR24044">
    <property type="entry name" value="NOTCH LIGAND FAMILY MEMBER"/>
    <property type="match status" value="1"/>
</dbReference>
<organism evidence="4 5">
    <name type="scientific">Durusdinium trenchii</name>
    <dbReference type="NCBI Taxonomy" id="1381693"/>
    <lineage>
        <taxon>Eukaryota</taxon>
        <taxon>Sar</taxon>
        <taxon>Alveolata</taxon>
        <taxon>Dinophyceae</taxon>
        <taxon>Suessiales</taxon>
        <taxon>Symbiodiniaceae</taxon>
        <taxon>Durusdinium</taxon>
    </lineage>
</organism>
<dbReference type="Proteomes" id="UP001642464">
    <property type="component" value="Unassembled WGS sequence"/>
</dbReference>
<gene>
    <name evidence="4" type="ORF">SCF082_LOCUS49520</name>
</gene>
<accession>A0ABP0S1S7</accession>
<protein>
    <submittedName>
        <fullName evidence="4">Tenascin-N (TN-N) (Tenascin-W) (TN-W)</fullName>
    </submittedName>
</protein>
<dbReference type="Pfam" id="PF07974">
    <property type="entry name" value="EGF_2"/>
    <property type="match status" value="1"/>
</dbReference>
<evidence type="ECO:0000259" key="3">
    <source>
        <dbReference type="PROSITE" id="PS01186"/>
    </source>
</evidence>
<dbReference type="InterPro" id="IPR000742">
    <property type="entry name" value="EGF"/>
</dbReference>
<dbReference type="PROSITE" id="PS01186">
    <property type="entry name" value="EGF_2"/>
    <property type="match status" value="2"/>
</dbReference>
<dbReference type="EMBL" id="CAXAMM010042704">
    <property type="protein sequence ID" value="CAK9106315.1"/>
    <property type="molecule type" value="Genomic_DNA"/>
</dbReference>
<sequence length="312" mass="34103">MPPPPPETNASLLARFESRDRWSSQRCPCTPPRRDAKAFVARWGNTLAQASYAFELRAAVAKAELVWRPTSLFEPGLVRPRNFHQWLQRIKPSRDPGELAMELRNAAAAIIAEQGIKLAGNLIGSDEFISRELKKLMDARLRASPDALMEFDDFQGHAAHVRQHGQLVECSGVGTCDRGTGECVCQTGFTGKNCGRRTCPNDCNNHGKCVSLADIAREVNEANANLDWVSSSLTYAAFDSAVSHGCICGTGFAGPDYSLHECPSDDDPMDGYGKESGRECYGRGKCDFNSGSCKCFNGYHGTACEQQLTNIN</sequence>
<name>A0ABP0S1S7_9DINO</name>
<dbReference type="InterPro" id="IPR050906">
    <property type="entry name" value="Notch_signaling"/>
</dbReference>
<dbReference type="CDD" id="cd00055">
    <property type="entry name" value="EGF_Lam"/>
    <property type="match status" value="1"/>
</dbReference>
<dbReference type="InterPro" id="IPR002049">
    <property type="entry name" value="LE_dom"/>
</dbReference>
<comment type="caution">
    <text evidence="4">The sequence shown here is derived from an EMBL/GenBank/DDBJ whole genome shotgun (WGS) entry which is preliminary data.</text>
</comment>
<dbReference type="PROSITE" id="PS00022">
    <property type="entry name" value="EGF_1"/>
    <property type="match status" value="2"/>
</dbReference>
<dbReference type="InterPro" id="IPR013111">
    <property type="entry name" value="EGF_extracell"/>
</dbReference>
<proteinExistence type="predicted"/>
<reference evidence="4 5" key="1">
    <citation type="submission" date="2024-02" db="EMBL/GenBank/DDBJ databases">
        <authorList>
            <person name="Chen Y."/>
            <person name="Shah S."/>
            <person name="Dougan E. K."/>
            <person name="Thang M."/>
            <person name="Chan C."/>
        </authorList>
    </citation>
    <scope>NUCLEOTIDE SEQUENCE [LARGE SCALE GENOMIC DNA]</scope>
</reference>
<evidence type="ECO:0000259" key="2">
    <source>
        <dbReference type="PROSITE" id="PS00022"/>
    </source>
</evidence>
<evidence type="ECO:0000313" key="5">
    <source>
        <dbReference type="Proteomes" id="UP001642464"/>
    </source>
</evidence>
<keyword evidence="1" id="KW-1015">Disulfide bond</keyword>
<dbReference type="Gene3D" id="2.10.25.10">
    <property type="entry name" value="Laminin"/>
    <property type="match status" value="1"/>
</dbReference>
<dbReference type="PANTHER" id="PTHR24044:SF420">
    <property type="entry name" value="DELTA AND NOTCH-LIKE EPIDERMAL GROWTH FACTOR-RELATED RECEPTOR ISOFORM X1"/>
    <property type="match status" value="1"/>
</dbReference>
<feature type="domain" description="EGF-like" evidence="2 3">
    <location>
        <begin position="183"/>
        <end position="194"/>
    </location>
</feature>
<keyword evidence="5" id="KW-1185">Reference proteome</keyword>